<accession>A0AAD8FDF6</accession>
<evidence type="ECO:0000313" key="1">
    <source>
        <dbReference type="EMBL" id="KAK0059119.1"/>
    </source>
</evidence>
<keyword evidence="2" id="KW-1185">Reference proteome</keyword>
<dbReference type="Proteomes" id="UP001233172">
    <property type="component" value="Unassembled WGS sequence"/>
</dbReference>
<comment type="caution">
    <text evidence="1">The sequence shown here is derived from an EMBL/GenBank/DDBJ whole genome shotgun (WGS) entry which is preliminary data.</text>
</comment>
<sequence length="71" mass="8240">MWALQVCHRYNNKDVGPTCLSQIQQQGCGPYVSVTDTTTRMWTLRICHRYNNKDVGPTCLSKIQKLSYLFK</sequence>
<evidence type="ECO:0000313" key="2">
    <source>
        <dbReference type="Proteomes" id="UP001233172"/>
    </source>
</evidence>
<dbReference type="AlphaFoldDB" id="A0AAD8FDF6"/>
<protein>
    <submittedName>
        <fullName evidence="1">Uncharacterized protein</fullName>
    </submittedName>
</protein>
<reference evidence="1" key="2">
    <citation type="submission" date="2023-04" db="EMBL/GenBank/DDBJ databases">
        <authorList>
            <person name="Bu L."/>
            <person name="Lu L."/>
            <person name="Laidemitt M.R."/>
            <person name="Zhang S.M."/>
            <person name="Mutuku M."/>
            <person name="Mkoji G."/>
            <person name="Steinauer M."/>
            <person name="Loker E.S."/>
        </authorList>
    </citation>
    <scope>NUCLEOTIDE SEQUENCE</scope>
    <source>
        <strain evidence="1">KasaAsao</strain>
        <tissue evidence="1">Whole Snail</tissue>
    </source>
</reference>
<reference evidence="1" key="1">
    <citation type="journal article" date="2023" name="PLoS Negl. Trop. Dis.">
        <title>A genome sequence for Biomphalaria pfeifferi, the major vector snail for the human-infecting parasite Schistosoma mansoni.</title>
        <authorList>
            <person name="Bu L."/>
            <person name="Lu L."/>
            <person name="Laidemitt M.R."/>
            <person name="Zhang S.M."/>
            <person name="Mutuku M."/>
            <person name="Mkoji G."/>
            <person name="Steinauer M."/>
            <person name="Loker E.S."/>
        </authorList>
    </citation>
    <scope>NUCLEOTIDE SEQUENCE</scope>
    <source>
        <strain evidence="1">KasaAsao</strain>
    </source>
</reference>
<proteinExistence type="predicted"/>
<dbReference type="EMBL" id="JASAOG010000044">
    <property type="protein sequence ID" value="KAK0059119.1"/>
    <property type="molecule type" value="Genomic_DNA"/>
</dbReference>
<organism evidence="1 2">
    <name type="scientific">Biomphalaria pfeifferi</name>
    <name type="common">Bloodfluke planorb</name>
    <name type="synonym">Freshwater snail</name>
    <dbReference type="NCBI Taxonomy" id="112525"/>
    <lineage>
        <taxon>Eukaryota</taxon>
        <taxon>Metazoa</taxon>
        <taxon>Spiralia</taxon>
        <taxon>Lophotrochozoa</taxon>
        <taxon>Mollusca</taxon>
        <taxon>Gastropoda</taxon>
        <taxon>Heterobranchia</taxon>
        <taxon>Euthyneura</taxon>
        <taxon>Panpulmonata</taxon>
        <taxon>Hygrophila</taxon>
        <taxon>Lymnaeoidea</taxon>
        <taxon>Planorbidae</taxon>
        <taxon>Biomphalaria</taxon>
    </lineage>
</organism>
<name>A0AAD8FDF6_BIOPF</name>
<gene>
    <name evidence="1" type="ORF">Bpfe_011460</name>
</gene>
<feature type="non-terminal residue" evidence="1">
    <location>
        <position position="71"/>
    </location>
</feature>